<dbReference type="EMBL" id="SGJD01004580">
    <property type="protein sequence ID" value="KAB0391455.1"/>
    <property type="molecule type" value="Genomic_DNA"/>
</dbReference>
<comment type="caution">
    <text evidence="1">The sequence shown here is derived from an EMBL/GenBank/DDBJ whole genome shotgun (WGS) entry which is preliminary data.</text>
</comment>
<reference evidence="1 2" key="1">
    <citation type="journal article" date="2019" name="PLoS ONE">
        <title>Genomic analyses reveal an absence of contemporary introgressive admixture between fin whales and blue whales, despite known hybrids.</title>
        <authorList>
            <person name="Westbury M.V."/>
            <person name="Petersen B."/>
            <person name="Lorenzen E.D."/>
        </authorList>
    </citation>
    <scope>NUCLEOTIDE SEQUENCE [LARGE SCALE GENOMIC DNA]</scope>
    <source>
        <strain evidence="1">FinWhale-01</strain>
    </source>
</reference>
<protein>
    <submittedName>
        <fullName evidence="1">Uncharacterized protein</fullName>
    </submittedName>
</protein>
<gene>
    <name evidence="1" type="ORF">E2I00_008238</name>
</gene>
<sequence length="74" mass="7944">MVEKQKQEETAAATGDSVLNVAALLPSRTQVTPQVATEAQRAAPQAKPLAEIRIATFSYYNTAAVTPMKLAEQK</sequence>
<accession>A0A643BV50</accession>
<keyword evidence="2" id="KW-1185">Reference proteome</keyword>
<evidence type="ECO:0000313" key="1">
    <source>
        <dbReference type="EMBL" id="KAB0391455.1"/>
    </source>
</evidence>
<name>A0A643BV50_BALPH</name>
<evidence type="ECO:0000313" key="2">
    <source>
        <dbReference type="Proteomes" id="UP000437017"/>
    </source>
</evidence>
<organism evidence="1 2">
    <name type="scientific">Balaenoptera physalus</name>
    <name type="common">Fin whale</name>
    <name type="synonym">Balaena physalus</name>
    <dbReference type="NCBI Taxonomy" id="9770"/>
    <lineage>
        <taxon>Eukaryota</taxon>
        <taxon>Metazoa</taxon>
        <taxon>Chordata</taxon>
        <taxon>Craniata</taxon>
        <taxon>Vertebrata</taxon>
        <taxon>Euteleostomi</taxon>
        <taxon>Mammalia</taxon>
        <taxon>Eutheria</taxon>
        <taxon>Laurasiatheria</taxon>
        <taxon>Artiodactyla</taxon>
        <taxon>Whippomorpha</taxon>
        <taxon>Cetacea</taxon>
        <taxon>Mysticeti</taxon>
        <taxon>Balaenopteridae</taxon>
        <taxon>Balaenoptera</taxon>
    </lineage>
</organism>
<dbReference type="AlphaFoldDB" id="A0A643BV50"/>
<proteinExistence type="predicted"/>
<dbReference type="Proteomes" id="UP000437017">
    <property type="component" value="Unassembled WGS sequence"/>
</dbReference>
<dbReference type="OrthoDB" id="1928974at2759"/>